<dbReference type="AlphaFoldDB" id="A0A552ERL7"/>
<sequence>MKTPIKMARAYEEIIDFLAAGITPKSLIEFQPSEYVKERVADLIFREKNSTLTSEEKSELDHYMLLEHLIRLAKARAHQYVLEKQ</sequence>
<protein>
    <submittedName>
        <fullName evidence="1">Uncharacterized protein</fullName>
    </submittedName>
</protein>
<evidence type="ECO:0000313" key="1">
    <source>
        <dbReference type="EMBL" id="TRU37103.1"/>
    </source>
</evidence>
<organism evidence="1 2">
    <name type="scientific">Microcystis aeruginosa Ma_MB_S_20031200_S102</name>
    <dbReference type="NCBI Taxonomy" id="2486254"/>
    <lineage>
        <taxon>Bacteria</taxon>
        <taxon>Bacillati</taxon>
        <taxon>Cyanobacteriota</taxon>
        <taxon>Cyanophyceae</taxon>
        <taxon>Oscillatoriophycideae</taxon>
        <taxon>Chroococcales</taxon>
        <taxon>Microcystaceae</taxon>
        <taxon>Microcystis</taxon>
    </lineage>
</organism>
<gene>
    <name evidence="1" type="ORF">EWV92_10990</name>
</gene>
<proteinExistence type="predicted"/>
<dbReference type="Proteomes" id="UP000317708">
    <property type="component" value="Unassembled WGS sequence"/>
</dbReference>
<evidence type="ECO:0000313" key="2">
    <source>
        <dbReference type="Proteomes" id="UP000317708"/>
    </source>
</evidence>
<comment type="caution">
    <text evidence="1">The sequence shown here is derived from an EMBL/GenBank/DDBJ whole genome shotgun (WGS) entry which is preliminary data.</text>
</comment>
<name>A0A552ERL7_MICAE</name>
<reference evidence="1 2" key="1">
    <citation type="submission" date="2019-01" db="EMBL/GenBank/DDBJ databases">
        <title>Coherence of Microcystis species and biogeography revealed through population genomics.</title>
        <authorList>
            <person name="Perez-Carrascal O.M."/>
            <person name="Terrat Y."/>
            <person name="Giani A."/>
            <person name="Fortin N."/>
            <person name="Tromas N."/>
            <person name="Shapiro B.J."/>
        </authorList>
    </citation>
    <scope>NUCLEOTIDE SEQUENCE [LARGE SCALE GENOMIC DNA]</scope>
    <source>
        <strain evidence="1">Ma_MB_S_20031200_S102</strain>
    </source>
</reference>
<accession>A0A552ERL7</accession>
<dbReference type="EMBL" id="SFBI01000094">
    <property type="protein sequence ID" value="TRU37103.1"/>
    <property type="molecule type" value="Genomic_DNA"/>
</dbReference>